<feature type="compositionally biased region" description="Basic and acidic residues" evidence="1">
    <location>
        <begin position="73"/>
        <end position="98"/>
    </location>
</feature>
<protein>
    <submittedName>
        <fullName evidence="2">Uncharacterized protein</fullName>
    </submittedName>
</protein>
<sequence>MNRTAALREPSTDAQPLIERVDSEQIFHPLAQTNENDSVLNDSNKHVDPPHTKLEKVTAVLKKSFEHHHHHHDHEAKDESETRHEVDRKDKTSENWMG</sequence>
<evidence type="ECO:0000313" key="3">
    <source>
        <dbReference type="Proteomes" id="UP000799757"/>
    </source>
</evidence>
<dbReference type="AlphaFoldDB" id="A0A6A6XLR6"/>
<keyword evidence="3" id="KW-1185">Reference proteome</keyword>
<organism evidence="2 3">
    <name type="scientific">Melanomma pulvis-pyrius CBS 109.77</name>
    <dbReference type="NCBI Taxonomy" id="1314802"/>
    <lineage>
        <taxon>Eukaryota</taxon>
        <taxon>Fungi</taxon>
        <taxon>Dikarya</taxon>
        <taxon>Ascomycota</taxon>
        <taxon>Pezizomycotina</taxon>
        <taxon>Dothideomycetes</taxon>
        <taxon>Pleosporomycetidae</taxon>
        <taxon>Pleosporales</taxon>
        <taxon>Melanommataceae</taxon>
        <taxon>Melanomma</taxon>
    </lineage>
</organism>
<proteinExistence type="predicted"/>
<gene>
    <name evidence="2" type="ORF">K505DRAFT_322652</name>
</gene>
<name>A0A6A6XLR6_9PLEO</name>
<feature type="region of interest" description="Disordered" evidence="1">
    <location>
        <begin position="32"/>
        <end position="51"/>
    </location>
</feature>
<feature type="region of interest" description="Disordered" evidence="1">
    <location>
        <begin position="62"/>
        <end position="98"/>
    </location>
</feature>
<accession>A0A6A6XLR6</accession>
<evidence type="ECO:0000313" key="2">
    <source>
        <dbReference type="EMBL" id="KAF2797319.1"/>
    </source>
</evidence>
<dbReference type="Proteomes" id="UP000799757">
    <property type="component" value="Unassembled WGS sequence"/>
</dbReference>
<reference evidence="2" key="1">
    <citation type="journal article" date="2020" name="Stud. Mycol.">
        <title>101 Dothideomycetes genomes: a test case for predicting lifestyles and emergence of pathogens.</title>
        <authorList>
            <person name="Haridas S."/>
            <person name="Albert R."/>
            <person name="Binder M."/>
            <person name="Bloem J."/>
            <person name="Labutti K."/>
            <person name="Salamov A."/>
            <person name="Andreopoulos B."/>
            <person name="Baker S."/>
            <person name="Barry K."/>
            <person name="Bills G."/>
            <person name="Bluhm B."/>
            <person name="Cannon C."/>
            <person name="Castanera R."/>
            <person name="Culley D."/>
            <person name="Daum C."/>
            <person name="Ezra D."/>
            <person name="Gonzalez J."/>
            <person name="Henrissat B."/>
            <person name="Kuo A."/>
            <person name="Liang C."/>
            <person name="Lipzen A."/>
            <person name="Lutzoni F."/>
            <person name="Magnuson J."/>
            <person name="Mondo S."/>
            <person name="Nolan M."/>
            <person name="Ohm R."/>
            <person name="Pangilinan J."/>
            <person name="Park H.-J."/>
            <person name="Ramirez L."/>
            <person name="Alfaro M."/>
            <person name="Sun H."/>
            <person name="Tritt A."/>
            <person name="Yoshinaga Y."/>
            <person name="Zwiers L.-H."/>
            <person name="Turgeon B."/>
            <person name="Goodwin S."/>
            <person name="Spatafora J."/>
            <person name="Crous P."/>
            <person name="Grigoriev I."/>
        </authorList>
    </citation>
    <scope>NUCLEOTIDE SEQUENCE</scope>
    <source>
        <strain evidence="2">CBS 109.77</strain>
    </source>
</reference>
<dbReference type="EMBL" id="MU001809">
    <property type="protein sequence ID" value="KAF2797319.1"/>
    <property type="molecule type" value="Genomic_DNA"/>
</dbReference>
<feature type="compositionally biased region" description="Polar residues" evidence="1">
    <location>
        <begin position="32"/>
        <end position="42"/>
    </location>
</feature>
<evidence type="ECO:0000256" key="1">
    <source>
        <dbReference type="SAM" id="MobiDB-lite"/>
    </source>
</evidence>